<reference evidence="10 11" key="2">
    <citation type="submission" date="2015-09" db="EMBL/GenBank/DDBJ databases">
        <title>Heavy metals and arsenic resistance mechanisms in polyextremophilic archaea of the family Ferroplasmaceae.</title>
        <authorList>
            <person name="Bulaev A.G."/>
            <person name="Kanygina A.V."/>
        </authorList>
    </citation>
    <scope>NUCLEOTIDE SEQUENCE [LARGE SCALE GENOMIC DNA]</scope>
    <source>
        <strain evidence="10 11">VT</strain>
    </source>
</reference>
<comment type="caution">
    <text evidence="9">The sequence shown here is derived from an EMBL/GenBank/DDBJ whole genome shotgun (WGS) entry which is preliminary data.</text>
</comment>
<dbReference type="Proteomes" id="UP000050320">
    <property type="component" value="Unassembled WGS sequence"/>
</dbReference>
<accession>A0A0P9F5D8</accession>
<dbReference type="GeneID" id="84222153"/>
<evidence type="ECO:0000256" key="3">
    <source>
        <dbReference type="ARBA" id="ARBA00012266"/>
    </source>
</evidence>
<comment type="similarity">
    <text evidence="2">Belongs to the anthranilate synthase component I family.</text>
</comment>
<dbReference type="NCBIfam" id="NF005009">
    <property type="entry name" value="PRK06404.1"/>
    <property type="match status" value="1"/>
</dbReference>
<evidence type="ECO:0000313" key="12">
    <source>
        <dbReference type="Proteomes" id="UP000050515"/>
    </source>
</evidence>
<reference evidence="9 12" key="1">
    <citation type="submission" date="2015-09" db="EMBL/GenBank/DDBJ databases">
        <title>Draft genome sequence of Acidiplasma aeolicum DSM 18409.</title>
        <authorList>
            <person name="Hemp J."/>
        </authorList>
    </citation>
    <scope>NUCLEOTIDE SEQUENCE [LARGE SCALE GENOMIC DNA]</scope>
    <source>
        <strain evidence="9 12">V</strain>
    </source>
</reference>
<keyword evidence="5" id="KW-0057">Aromatic amino acid biosynthesis</keyword>
<evidence type="ECO:0000256" key="1">
    <source>
        <dbReference type="ARBA" id="ARBA00004873"/>
    </source>
</evidence>
<feature type="domain" description="Chorismate-utilising enzyme C-terminal" evidence="8">
    <location>
        <begin position="120"/>
        <end position="367"/>
    </location>
</feature>
<dbReference type="Gene3D" id="3.60.120.10">
    <property type="entry name" value="Anthranilate synthase"/>
    <property type="match status" value="1"/>
</dbReference>
<evidence type="ECO:0000313" key="11">
    <source>
        <dbReference type="Proteomes" id="UP000050320"/>
    </source>
</evidence>
<dbReference type="PANTHER" id="PTHR11236">
    <property type="entry name" value="AMINOBENZOATE/ANTHRANILATE SYNTHASE"/>
    <property type="match status" value="1"/>
</dbReference>
<evidence type="ECO:0000259" key="8">
    <source>
        <dbReference type="Pfam" id="PF00425"/>
    </source>
</evidence>
<dbReference type="PATRIC" id="fig|507754.4.peg.1803"/>
<dbReference type="EMBL" id="LJCQ01000121">
    <property type="protein sequence ID" value="KPV47167.1"/>
    <property type="molecule type" value="Genomic_DNA"/>
</dbReference>
<dbReference type="OrthoDB" id="25514at2157"/>
<dbReference type="EMBL" id="LKBG01000241">
    <property type="protein sequence ID" value="KQB34440.1"/>
    <property type="molecule type" value="Genomic_DNA"/>
</dbReference>
<comment type="catalytic activity">
    <reaction evidence="6">
        <text>chorismate + L-glutamine = anthranilate + pyruvate + L-glutamate + H(+)</text>
        <dbReference type="Rhea" id="RHEA:21732"/>
        <dbReference type="ChEBI" id="CHEBI:15361"/>
        <dbReference type="ChEBI" id="CHEBI:15378"/>
        <dbReference type="ChEBI" id="CHEBI:16567"/>
        <dbReference type="ChEBI" id="CHEBI:29748"/>
        <dbReference type="ChEBI" id="CHEBI:29985"/>
        <dbReference type="ChEBI" id="CHEBI:58359"/>
        <dbReference type="EC" id="4.1.3.27"/>
    </reaction>
</comment>
<dbReference type="EC" id="4.1.3.27" evidence="3"/>
<dbReference type="SUPFAM" id="SSF56322">
    <property type="entry name" value="ADC synthase"/>
    <property type="match status" value="1"/>
</dbReference>
<dbReference type="AlphaFoldDB" id="A0A0P9F5D8"/>
<evidence type="ECO:0000313" key="10">
    <source>
        <dbReference type="EMBL" id="KQB34440.1"/>
    </source>
</evidence>
<evidence type="ECO:0000256" key="4">
    <source>
        <dbReference type="ARBA" id="ARBA00022822"/>
    </source>
</evidence>
<keyword evidence="4" id="KW-0822">Tryptophan biosynthesis</keyword>
<evidence type="ECO:0000256" key="5">
    <source>
        <dbReference type="ARBA" id="ARBA00023141"/>
    </source>
</evidence>
<name>A0A0P9F5D8_9ARCH</name>
<sequence length="382" mass="43202">MLLNSIKKCIDKNFAYFVRFDADRINGTEYLFVSNKNPIMINENAIDKLNCIDEYLKNSSMVPMFVTYDFVDSIYPDIGIKKSSWPSVAMLIPEKVYTGKIVRNNSTKKIKNESIMDNNMEKIVSEIINRIKNGELLQMVISKRFDVDGFNAISLLRNFLEYDKSMYVYYYKFGDMEIIGSSPENLFTLNGNEIMIDPIAGTRKRGNDEIEDLRLEKELLSDEKELLEHRMLVDLARNDLGKICIPGSVRVVKSMTIEKFSTVQHIVSQVTGKLKTEKLGDILGAVFPAGTVSGAPKKRAMQLINLYEEKPRGPYAGTLGIVGKNYADMALLIRSLYKNKDGSYIQAGAGIVKDSIPENEIHEMYSKALTVIGGLYEKDINN</sequence>
<dbReference type="PRINTS" id="PR00095">
    <property type="entry name" value="ANTSNTHASEI"/>
</dbReference>
<evidence type="ECO:0000256" key="7">
    <source>
        <dbReference type="SAM" id="Coils"/>
    </source>
</evidence>
<dbReference type="Proteomes" id="UP000050515">
    <property type="component" value="Unassembled WGS sequence"/>
</dbReference>
<comment type="pathway">
    <text evidence="1">Amino-acid biosynthesis; L-tryptophan biosynthesis; L-tryptophan from chorismate: step 1/5.</text>
</comment>
<keyword evidence="4" id="KW-0028">Amino-acid biosynthesis</keyword>
<dbReference type="RefSeq" id="WP_048102201.1">
    <property type="nucleotide sequence ID" value="NZ_JBBYJF010000006.1"/>
</dbReference>
<dbReference type="UniPathway" id="UPA00035">
    <property type="reaction ID" value="UER00040"/>
</dbReference>
<evidence type="ECO:0000256" key="6">
    <source>
        <dbReference type="ARBA" id="ARBA00047683"/>
    </source>
</evidence>
<evidence type="ECO:0000256" key="2">
    <source>
        <dbReference type="ARBA" id="ARBA00009562"/>
    </source>
</evidence>
<dbReference type="PANTHER" id="PTHR11236:SF9">
    <property type="entry name" value="ANTHRANILATE SYNTHASE COMPONENT 1"/>
    <property type="match status" value="1"/>
</dbReference>
<feature type="coiled-coil region" evidence="7">
    <location>
        <begin position="203"/>
        <end position="230"/>
    </location>
</feature>
<dbReference type="GO" id="GO:0004049">
    <property type="term" value="F:anthranilate synthase activity"/>
    <property type="evidence" value="ECO:0007669"/>
    <property type="project" value="UniProtKB-EC"/>
</dbReference>
<dbReference type="GO" id="GO:0000162">
    <property type="term" value="P:L-tryptophan biosynthetic process"/>
    <property type="evidence" value="ECO:0007669"/>
    <property type="project" value="UniProtKB-UniPathway"/>
</dbReference>
<dbReference type="InterPro" id="IPR015890">
    <property type="entry name" value="Chorismate_C"/>
</dbReference>
<dbReference type="InterPro" id="IPR005801">
    <property type="entry name" value="ADC_synthase"/>
</dbReference>
<proteinExistence type="inferred from homology"/>
<keyword evidence="11" id="KW-1185">Reference proteome</keyword>
<dbReference type="InterPro" id="IPR019999">
    <property type="entry name" value="Anth_synth_I-like"/>
</dbReference>
<gene>
    <name evidence="10" type="ORF">AOG54_04965</name>
    <name evidence="9" type="ORF">SE19_02185</name>
</gene>
<protein>
    <recommendedName>
        <fullName evidence="3">anthranilate synthase</fullName>
        <ecNumber evidence="3">4.1.3.27</ecNumber>
    </recommendedName>
</protein>
<evidence type="ECO:0000313" key="9">
    <source>
        <dbReference type="EMBL" id="KPV47167.1"/>
    </source>
</evidence>
<dbReference type="Pfam" id="PF00425">
    <property type="entry name" value="Chorismate_bind"/>
    <property type="match status" value="1"/>
</dbReference>
<organism evidence="9 12">
    <name type="scientific">Acidiplasma aeolicum</name>
    <dbReference type="NCBI Taxonomy" id="507754"/>
    <lineage>
        <taxon>Archaea</taxon>
        <taxon>Methanobacteriati</taxon>
        <taxon>Thermoplasmatota</taxon>
        <taxon>Thermoplasmata</taxon>
        <taxon>Thermoplasmatales</taxon>
        <taxon>Ferroplasmaceae</taxon>
        <taxon>Acidiplasma</taxon>
    </lineage>
</organism>
<keyword evidence="7" id="KW-0175">Coiled coil</keyword>